<evidence type="ECO:0000313" key="3">
    <source>
        <dbReference type="EMBL" id="SMG56697.1"/>
    </source>
</evidence>
<dbReference type="InterPro" id="IPR049785">
    <property type="entry name" value="GT-D-like_firm"/>
</dbReference>
<dbReference type="EMBL" id="FXAZ01000007">
    <property type="protein sequence ID" value="SMG56697.1"/>
    <property type="molecule type" value="Genomic_DNA"/>
</dbReference>
<gene>
    <name evidence="3" type="ORF">SAMN06295960_4213</name>
</gene>
<evidence type="ECO:0000259" key="2">
    <source>
        <dbReference type="Pfam" id="PF22882"/>
    </source>
</evidence>
<proteinExistence type="predicted"/>
<dbReference type="STRING" id="1852522.SAMN06295960_4213"/>
<feature type="domain" description="GT-D fold-like" evidence="2">
    <location>
        <begin position="149"/>
        <end position="359"/>
    </location>
</feature>
<accession>A0A1X7LT77</accession>
<feature type="region of interest" description="Disordered" evidence="1">
    <location>
        <begin position="47"/>
        <end position="71"/>
    </location>
</feature>
<dbReference type="Proteomes" id="UP000193834">
    <property type="component" value="Unassembled WGS sequence"/>
</dbReference>
<dbReference type="AlphaFoldDB" id="A0A1X7LT77"/>
<dbReference type="InterPro" id="IPR055171">
    <property type="entry name" value="GT-D-like"/>
</dbReference>
<evidence type="ECO:0000313" key="4">
    <source>
        <dbReference type="Proteomes" id="UP000193834"/>
    </source>
</evidence>
<evidence type="ECO:0000256" key="1">
    <source>
        <dbReference type="SAM" id="MobiDB-lite"/>
    </source>
</evidence>
<dbReference type="Pfam" id="PF22882">
    <property type="entry name" value="GT-D-like"/>
    <property type="match status" value="1"/>
</dbReference>
<name>A0A1X7LT77_9BACL</name>
<sequence>MWITATGGSGSSQALIEKGGEEVTLLRSLSAAKRRKSRTSLARSIRGRRVKMRGRARRGKRGSGRGKRIRKRRNLRGMRQQSQELLLDLESERQIAFEDGFRKGKYEGGEGFLAKLIPEHMILPDIPVEHVIALGFEQVRHLLQTLVDPADIFIHMERALERKEPLSVVRLGDGELLALAHDRVLSSALVRKEAPFLGYAGMDIPDHEYRDQLAEAVRQATFVGIPTSRMPNFQGLMYPTFRAYGMEVRHMRLTYSTVNYMLAQYGHLNRLLQGRRVLVIGNAAEALAHVFRSRGIAVAGVVTPVMGVRDTHRVLAEAATYDFDLALISAGIPAVLLTQRVASQFGKVALDFGHLANKIASGELGF</sequence>
<dbReference type="NCBIfam" id="NF040628">
    <property type="entry name" value="GT-D_rel"/>
    <property type="match status" value="1"/>
</dbReference>
<protein>
    <recommendedName>
        <fullName evidence="2">GT-D fold-like domain-containing protein</fullName>
    </recommendedName>
</protein>
<organism evidence="3 4">
    <name type="scientific">Paenibacillus aquistagni</name>
    <dbReference type="NCBI Taxonomy" id="1852522"/>
    <lineage>
        <taxon>Bacteria</taxon>
        <taxon>Bacillati</taxon>
        <taxon>Bacillota</taxon>
        <taxon>Bacilli</taxon>
        <taxon>Bacillales</taxon>
        <taxon>Paenibacillaceae</taxon>
        <taxon>Paenibacillus</taxon>
    </lineage>
</organism>
<dbReference type="RefSeq" id="WP_244903513.1">
    <property type="nucleotide sequence ID" value="NZ_FXAZ01000007.1"/>
</dbReference>
<keyword evidence="4" id="KW-1185">Reference proteome</keyword>
<reference evidence="3 4" key="1">
    <citation type="submission" date="2017-04" db="EMBL/GenBank/DDBJ databases">
        <authorList>
            <person name="Afonso C.L."/>
            <person name="Miller P.J."/>
            <person name="Scott M.A."/>
            <person name="Spackman E."/>
            <person name="Goraichik I."/>
            <person name="Dimitrov K.M."/>
            <person name="Suarez D.L."/>
            <person name="Swayne D.E."/>
        </authorList>
    </citation>
    <scope>NUCLEOTIDE SEQUENCE [LARGE SCALE GENOMIC DNA]</scope>
    <source>
        <strain evidence="3 4">11</strain>
    </source>
</reference>